<dbReference type="InterPro" id="IPR004839">
    <property type="entry name" value="Aminotransferase_I/II_large"/>
</dbReference>
<evidence type="ECO:0000313" key="7">
    <source>
        <dbReference type="EMBL" id="KTE92052.1"/>
    </source>
</evidence>
<dbReference type="InterPro" id="IPR027619">
    <property type="entry name" value="C-S_lyase_PatB-like"/>
</dbReference>
<evidence type="ECO:0000259" key="6">
    <source>
        <dbReference type="Pfam" id="PF00155"/>
    </source>
</evidence>
<protein>
    <recommendedName>
        <fullName evidence="2">cysteine-S-conjugate beta-lyase</fullName>
        <ecNumber evidence="2">4.4.1.13</ecNumber>
    </recommendedName>
</protein>
<name>A0A0W1JJZ8_DESHA</name>
<keyword evidence="3" id="KW-0663">Pyridoxal phosphate</keyword>
<gene>
    <name evidence="7" type="ORF">AT727_03720</name>
</gene>
<dbReference type="PANTHER" id="PTHR43525">
    <property type="entry name" value="PROTEIN MALY"/>
    <property type="match status" value="1"/>
</dbReference>
<dbReference type="SUPFAM" id="SSF53383">
    <property type="entry name" value="PLP-dependent transferases"/>
    <property type="match status" value="1"/>
</dbReference>
<reference evidence="7 8" key="1">
    <citation type="submission" date="2015-12" db="EMBL/GenBank/DDBJ databases">
        <title>Draft Genome Sequence of Desulfitobacterium hafniense Strain DH, a Sulfate-reducing Bacterium Isolated from Paddy Soils.</title>
        <authorList>
            <person name="Bao P."/>
            <person name="Zhang X."/>
            <person name="Li G."/>
        </authorList>
    </citation>
    <scope>NUCLEOTIDE SEQUENCE [LARGE SCALE GENOMIC DNA]</scope>
    <source>
        <strain evidence="7 8">DH</strain>
    </source>
</reference>
<accession>A0A0W1JJZ8</accession>
<proteinExistence type="inferred from homology"/>
<dbReference type="GO" id="GO:0030170">
    <property type="term" value="F:pyridoxal phosphate binding"/>
    <property type="evidence" value="ECO:0007669"/>
    <property type="project" value="InterPro"/>
</dbReference>
<evidence type="ECO:0000256" key="3">
    <source>
        <dbReference type="ARBA" id="ARBA00022898"/>
    </source>
</evidence>
<dbReference type="Proteomes" id="UP000054623">
    <property type="component" value="Unassembled WGS sequence"/>
</dbReference>
<dbReference type="AlphaFoldDB" id="A0A0W1JJZ8"/>
<dbReference type="InterPro" id="IPR015424">
    <property type="entry name" value="PyrdxlP-dep_Trfase"/>
</dbReference>
<evidence type="ECO:0000256" key="4">
    <source>
        <dbReference type="ARBA" id="ARBA00023239"/>
    </source>
</evidence>
<dbReference type="CDD" id="cd00609">
    <property type="entry name" value="AAT_like"/>
    <property type="match status" value="1"/>
</dbReference>
<evidence type="ECO:0000256" key="1">
    <source>
        <dbReference type="ARBA" id="ARBA00001933"/>
    </source>
</evidence>
<keyword evidence="4 7" id="KW-0456">Lyase</keyword>
<evidence type="ECO:0000256" key="5">
    <source>
        <dbReference type="ARBA" id="ARBA00037974"/>
    </source>
</evidence>
<dbReference type="GO" id="GO:0047804">
    <property type="term" value="F:cysteine-S-conjugate beta-lyase activity"/>
    <property type="evidence" value="ECO:0007669"/>
    <property type="project" value="UniProtKB-EC"/>
</dbReference>
<evidence type="ECO:0000313" key="8">
    <source>
        <dbReference type="Proteomes" id="UP000054623"/>
    </source>
</evidence>
<feature type="domain" description="Aminotransferase class I/classII large" evidence="6">
    <location>
        <begin position="46"/>
        <end position="388"/>
    </location>
</feature>
<comment type="similarity">
    <text evidence="5">Belongs to the class-II pyridoxal-phosphate-dependent aminotransferase family. MalY/PatB cystathionine beta-lyase subfamily.</text>
</comment>
<dbReference type="Gene3D" id="3.40.640.10">
    <property type="entry name" value="Type I PLP-dependent aspartate aminotransferase-like (Major domain)"/>
    <property type="match status" value="1"/>
</dbReference>
<dbReference type="Gene3D" id="3.90.1150.10">
    <property type="entry name" value="Aspartate Aminotransferase, domain 1"/>
    <property type="match status" value="1"/>
</dbReference>
<organism evidence="7 8">
    <name type="scientific">Desulfitobacterium hafniense</name>
    <name type="common">Desulfitobacterium frappieri</name>
    <dbReference type="NCBI Taxonomy" id="49338"/>
    <lineage>
        <taxon>Bacteria</taxon>
        <taxon>Bacillati</taxon>
        <taxon>Bacillota</taxon>
        <taxon>Clostridia</taxon>
        <taxon>Eubacteriales</taxon>
        <taxon>Desulfitobacteriaceae</taxon>
        <taxon>Desulfitobacterium</taxon>
    </lineage>
</organism>
<dbReference type="InterPro" id="IPR051798">
    <property type="entry name" value="Class-II_PLP-Dep_Aminotrans"/>
</dbReference>
<dbReference type="PANTHER" id="PTHR43525:SF1">
    <property type="entry name" value="PROTEIN MALY"/>
    <property type="match status" value="1"/>
</dbReference>
<dbReference type="OrthoDB" id="9802872at2"/>
<dbReference type="InterPro" id="IPR015422">
    <property type="entry name" value="PyrdxlP-dep_Trfase_small"/>
</dbReference>
<dbReference type="InterPro" id="IPR015421">
    <property type="entry name" value="PyrdxlP-dep_Trfase_major"/>
</dbReference>
<dbReference type="NCBIfam" id="TIGR04350">
    <property type="entry name" value="C_S_lyase_PatB"/>
    <property type="match status" value="1"/>
</dbReference>
<comment type="cofactor">
    <cofactor evidence="1">
        <name>pyridoxal 5'-phosphate</name>
        <dbReference type="ChEBI" id="CHEBI:597326"/>
    </cofactor>
</comment>
<dbReference type="EC" id="4.4.1.13" evidence="2"/>
<dbReference type="Pfam" id="PF00155">
    <property type="entry name" value="Aminotran_1_2"/>
    <property type="match status" value="1"/>
</dbReference>
<dbReference type="RefSeq" id="WP_058491213.1">
    <property type="nucleotide sequence ID" value="NZ_LOCK01000017.1"/>
</dbReference>
<comment type="caution">
    <text evidence="7">The sequence shown here is derived from an EMBL/GenBank/DDBJ whole genome shotgun (WGS) entry which is preliminary data.</text>
</comment>
<dbReference type="EMBL" id="LOCK01000017">
    <property type="protein sequence ID" value="KTE92052.1"/>
    <property type="molecule type" value="Genomic_DNA"/>
</dbReference>
<sequence>MSYNFDEYIDRYGTESTKWDAFENRFPGLNAKGCIPMWVADTDFRAPQEVIDAIVAKAEFGIFGYPKGKGKSFDQAVTGWIFQRHGWQLDPEWIVPTTGVVPAITHAIQAFTQEGDGVLIQPPVYYPFKNTIQKNKRRVIENPLLLDEEAEQYEIDFADFEHKLKDPKTKLFILCNPHNPVGRVWSEEDLTKIGELCLKHQVLVFADEIHSDLILKGSRHIPLGMLDERFNQHVITAYSASKTFNLAGLQTSVVILPERRIRQRYIEQLEINQGRDINIFGTIALEAAYTHGADYLKAFLEQVESNLDYALDYTEKHLQGVRIIKPQGTYLVWFDFRGTGLTADQIDALIIEKAKVAVDLGRWFGEEGAGFLRFNFACHRSTLVKALEQIKEALKAL</sequence>
<evidence type="ECO:0000256" key="2">
    <source>
        <dbReference type="ARBA" id="ARBA00012224"/>
    </source>
</evidence>